<organism evidence="2 3">
    <name type="scientific">Polarella glacialis</name>
    <name type="common">Dinoflagellate</name>
    <dbReference type="NCBI Taxonomy" id="89957"/>
    <lineage>
        <taxon>Eukaryota</taxon>
        <taxon>Sar</taxon>
        <taxon>Alveolata</taxon>
        <taxon>Dinophyceae</taxon>
        <taxon>Suessiales</taxon>
        <taxon>Suessiaceae</taxon>
        <taxon>Polarella</taxon>
    </lineage>
</organism>
<evidence type="ECO:0000313" key="3">
    <source>
        <dbReference type="Proteomes" id="UP000654075"/>
    </source>
</evidence>
<gene>
    <name evidence="2" type="ORF">PGLA1383_LOCUS26544</name>
</gene>
<reference evidence="2" key="1">
    <citation type="submission" date="2021-02" db="EMBL/GenBank/DDBJ databases">
        <authorList>
            <person name="Dougan E. K."/>
            <person name="Rhodes N."/>
            <person name="Thang M."/>
            <person name="Chan C."/>
        </authorList>
    </citation>
    <scope>NUCLEOTIDE SEQUENCE</scope>
</reference>
<name>A0A813F2W5_POLGL</name>
<evidence type="ECO:0000256" key="1">
    <source>
        <dbReference type="SAM" id="SignalP"/>
    </source>
</evidence>
<keyword evidence="1" id="KW-0732">Signal</keyword>
<comment type="caution">
    <text evidence="2">The sequence shown here is derived from an EMBL/GenBank/DDBJ whole genome shotgun (WGS) entry which is preliminary data.</text>
</comment>
<protein>
    <submittedName>
        <fullName evidence="2">Uncharacterized protein</fullName>
    </submittedName>
</protein>
<feature type="chain" id="PRO_5032935453" evidence="1">
    <location>
        <begin position="21"/>
        <end position="123"/>
    </location>
</feature>
<accession>A0A813F2W5</accession>
<feature type="signal peptide" evidence="1">
    <location>
        <begin position="1"/>
        <end position="20"/>
    </location>
</feature>
<proteinExistence type="predicted"/>
<dbReference type="Proteomes" id="UP000654075">
    <property type="component" value="Unassembled WGS sequence"/>
</dbReference>
<keyword evidence="3" id="KW-1185">Reference proteome</keyword>
<dbReference type="EMBL" id="CAJNNV010023513">
    <property type="protein sequence ID" value="CAE8608696.1"/>
    <property type="molecule type" value="Genomic_DNA"/>
</dbReference>
<dbReference type="AlphaFoldDB" id="A0A813F2W5"/>
<sequence length="123" mass="13133">MGSIVARTGLLLLAAPLCQSQDWESWAGSTTLPQAPLDLQYPVLLKCDPRDTRGCISRCNKGVIGKQVRPSDMLCRSILCVVDCARLTSRGCPAAATRACEMLISSLKANGVQDCFVGCSTDL</sequence>
<evidence type="ECO:0000313" key="2">
    <source>
        <dbReference type="EMBL" id="CAE8608696.1"/>
    </source>
</evidence>
<dbReference type="OrthoDB" id="481870at2759"/>